<sequence length="218" mass="25533">MTSDKKATKVYNSFQDFIITNDHPCIMAKTVFSMNLVNLRTYNNLGNLNQTKELYKDLKAYIKNYDFESNQFETFIAVFPNSPEFTEIQFEEQLWIQLNQLNAVDEYDWDPSVSNNPNDDNFSFSIAGKSFYIVGLHPNSSRKARRSPYPAIAFNLHWQFEKLRKMGTYDRVKTSIRERDEQFSGSTNPMLKDFGSQSEARQYSGRKVGELWECPFKK</sequence>
<name>A0A3D5J4T2_9FLAO</name>
<dbReference type="PANTHER" id="PTHR40045:SF1">
    <property type="entry name" value="YQCI_YCGG FAMILY PROTEIN"/>
    <property type="match status" value="1"/>
</dbReference>
<dbReference type="InterPro" id="IPR014988">
    <property type="entry name" value="Uncharacterised_YqcI/YcgG"/>
</dbReference>
<accession>A0A3D5J4T2</accession>
<comment type="caution">
    <text evidence="1">The sequence shown here is derived from an EMBL/GenBank/DDBJ whole genome shotgun (WGS) entry which is preliminary data.</text>
</comment>
<dbReference type="AlphaFoldDB" id="A0A3D5J4T2"/>
<evidence type="ECO:0000313" key="1">
    <source>
        <dbReference type="EMBL" id="HCV82286.1"/>
    </source>
</evidence>
<reference evidence="1 2" key="1">
    <citation type="journal article" date="2018" name="Nat. Biotechnol.">
        <title>A standardized bacterial taxonomy based on genome phylogeny substantially revises the tree of life.</title>
        <authorList>
            <person name="Parks D.H."/>
            <person name="Chuvochina M."/>
            <person name="Waite D.W."/>
            <person name="Rinke C."/>
            <person name="Skarshewski A."/>
            <person name="Chaumeil P.A."/>
            <person name="Hugenholtz P."/>
        </authorList>
    </citation>
    <scope>NUCLEOTIDE SEQUENCE [LARGE SCALE GENOMIC DNA]</scope>
    <source>
        <strain evidence="1">UBA9359</strain>
    </source>
</reference>
<proteinExistence type="predicted"/>
<gene>
    <name evidence="1" type="ORF">DGQ38_14675</name>
</gene>
<dbReference type="OMA" id="FICRYRA"/>
<organism evidence="1 2">
    <name type="scientific">Zunongwangia profunda</name>
    <dbReference type="NCBI Taxonomy" id="398743"/>
    <lineage>
        <taxon>Bacteria</taxon>
        <taxon>Pseudomonadati</taxon>
        <taxon>Bacteroidota</taxon>
        <taxon>Flavobacteriia</taxon>
        <taxon>Flavobacteriales</taxon>
        <taxon>Flavobacteriaceae</taxon>
        <taxon>Zunongwangia</taxon>
    </lineage>
</organism>
<dbReference type="EMBL" id="DPMF01000341">
    <property type="protein sequence ID" value="HCV82286.1"/>
    <property type="molecule type" value="Genomic_DNA"/>
</dbReference>
<evidence type="ECO:0000313" key="2">
    <source>
        <dbReference type="Proteomes" id="UP000264330"/>
    </source>
</evidence>
<dbReference type="NCBIfam" id="NF041366">
    <property type="entry name" value="GntA_guanitoxin"/>
    <property type="match status" value="1"/>
</dbReference>
<dbReference type="PANTHER" id="PTHR40045">
    <property type="entry name" value="YCGG FAMILY PROTEIN"/>
    <property type="match status" value="1"/>
</dbReference>
<dbReference type="Proteomes" id="UP000264330">
    <property type="component" value="Unassembled WGS sequence"/>
</dbReference>
<dbReference type="Pfam" id="PF08892">
    <property type="entry name" value="YqcI_YcgG"/>
    <property type="match status" value="1"/>
</dbReference>
<protein>
    <submittedName>
        <fullName evidence="1">YqcI/YcgG family protein</fullName>
    </submittedName>
</protein>